<dbReference type="GO" id="GO:0003677">
    <property type="term" value="F:DNA binding"/>
    <property type="evidence" value="ECO:0007669"/>
    <property type="project" value="InterPro"/>
</dbReference>
<keyword evidence="1" id="KW-0547">Nucleotide-binding</keyword>
<dbReference type="PANTHER" id="PTHR16305:SF35">
    <property type="entry name" value="TRANSCRIPTIONAL ACTIVATOR DOMAIN"/>
    <property type="match status" value="1"/>
</dbReference>
<dbReference type="Gene3D" id="1.10.10.10">
    <property type="entry name" value="Winged helix-like DNA-binding domain superfamily/Winged helix DNA-binding domain"/>
    <property type="match status" value="1"/>
</dbReference>
<dbReference type="SUPFAM" id="SSF52540">
    <property type="entry name" value="P-loop containing nucleoside triphosphate hydrolases"/>
    <property type="match status" value="1"/>
</dbReference>
<dbReference type="InterPro" id="IPR036388">
    <property type="entry name" value="WH-like_DNA-bd_sf"/>
</dbReference>
<organism evidence="5">
    <name type="scientific">Kitasatospora camelliae</name>
    <dbReference type="NCBI Taxonomy" id="3156397"/>
    <lineage>
        <taxon>Bacteria</taxon>
        <taxon>Bacillati</taxon>
        <taxon>Actinomycetota</taxon>
        <taxon>Actinomycetes</taxon>
        <taxon>Kitasatosporales</taxon>
        <taxon>Streptomycetaceae</taxon>
        <taxon>Kitasatospora</taxon>
    </lineage>
</organism>
<dbReference type="CDD" id="cd06170">
    <property type="entry name" value="LuxR_C_like"/>
    <property type="match status" value="1"/>
</dbReference>
<accession>A0AAU8K3M5</accession>
<dbReference type="PROSITE" id="PS50043">
    <property type="entry name" value="HTH_LUXR_2"/>
    <property type="match status" value="1"/>
</dbReference>
<dbReference type="AlphaFoldDB" id="A0AAU8K3M5"/>
<dbReference type="GO" id="GO:0005524">
    <property type="term" value="F:ATP binding"/>
    <property type="evidence" value="ECO:0007669"/>
    <property type="project" value="UniProtKB-KW"/>
</dbReference>
<dbReference type="InterPro" id="IPR016032">
    <property type="entry name" value="Sig_transdc_resp-reg_C-effctor"/>
</dbReference>
<dbReference type="PROSITE" id="PS00622">
    <property type="entry name" value="HTH_LUXR_1"/>
    <property type="match status" value="1"/>
</dbReference>
<dbReference type="RefSeq" id="WP_354643596.1">
    <property type="nucleotide sequence ID" value="NZ_CP159872.1"/>
</dbReference>
<dbReference type="PANTHER" id="PTHR16305">
    <property type="entry name" value="TESTICULAR SOLUBLE ADENYLYL CYCLASE"/>
    <property type="match status" value="1"/>
</dbReference>
<evidence type="ECO:0000256" key="2">
    <source>
        <dbReference type="ARBA" id="ARBA00022840"/>
    </source>
</evidence>
<name>A0AAU8K3M5_9ACTN</name>
<evidence type="ECO:0000256" key="1">
    <source>
        <dbReference type="ARBA" id="ARBA00022741"/>
    </source>
</evidence>
<dbReference type="SUPFAM" id="SSF46894">
    <property type="entry name" value="C-terminal effector domain of the bipartite response regulators"/>
    <property type="match status" value="1"/>
</dbReference>
<feature type="compositionally biased region" description="Gly residues" evidence="3">
    <location>
        <begin position="867"/>
        <end position="886"/>
    </location>
</feature>
<dbReference type="PRINTS" id="PR00038">
    <property type="entry name" value="HTHLUXR"/>
</dbReference>
<dbReference type="InterPro" id="IPR000792">
    <property type="entry name" value="Tscrpt_reg_LuxR_C"/>
</dbReference>
<gene>
    <name evidence="5" type="ORF">ABWK59_29020</name>
</gene>
<dbReference type="Pfam" id="PF00196">
    <property type="entry name" value="GerE"/>
    <property type="match status" value="1"/>
</dbReference>
<feature type="domain" description="HTH luxR-type" evidence="4">
    <location>
        <begin position="806"/>
        <end position="871"/>
    </location>
</feature>
<dbReference type="GO" id="GO:0005737">
    <property type="term" value="C:cytoplasm"/>
    <property type="evidence" value="ECO:0007669"/>
    <property type="project" value="TreeGrafter"/>
</dbReference>
<reference evidence="5" key="1">
    <citation type="submission" date="2024-06" db="EMBL/GenBank/DDBJ databases">
        <title>The genome sequences of Kitasatospora sp. strain HUAS MG31.</title>
        <authorList>
            <person name="Mo P."/>
        </authorList>
    </citation>
    <scope>NUCLEOTIDE SEQUENCE</scope>
    <source>
        <strain evidence="5">HUAS MG31</strain>
    </source>
</reference>
<sequence length="886" mass="92962">MGGEPWSRLVERALAPGSAESVLLLVAGPAGSGKSHLIAELLGGTDRSPADGPAPALLVAEDVHLAAPDELARLRALLAVDRPGTAVLLSYRPEELPVPGLALGGPVRYPSRLAVHPVPVPPLGPAEVARIAARVLGPERCRPELTARLHARTAGNAGAVLDLLHALRSAAGPARPGPADLDALDIPVRVAELAISRAWNVPADRRAVVWAAAVLGEPATAGQLAAVAGLDPEPGREALVAALAAGALAECGEQRYGFPMPLAGEAVYRHIPGPVRDQLHRRAARLLARAQPVRWDLLARHHRRSGELRHWLRAVERAAAGYARAGRHQEAVPLLEDALAAPDTPAAARARLAPLLARSATVGLRSDETVRVLRQIVEDRELPAPVRGQVRLDLGLLLGNQAGRGADGREELARAVADLGERPAAAARGMSALAVPYWPGGSLAEHLEWLRRAERVAESSGDPVVRTAVAANGVAVLLSIGDPAGWQRLQALRGSGEEPEIRQQVARGLCNAADAAHWLGYDRQAGELSVEGRRLASSSGAPYTERTVRGTALLLDWAAGRWDGLAARAREFAAEVGDMPLLAEDARLVLGLLALARGEPGQVEAWLRGGRARPVEECSVPLAAASSAALVRLALGRQDTAGAAAEALAAWARLRRQGVWVWAAELAPWAVRALAEAGDPAGAARLTGEFTEGLAGRDAPAAEAALHWCRALTARTEGDHPGALAHFRAAADAHARLGRPYPHALVLEDSARCALATAGPDHPWAVEALGSAAQQLAALGAQWDAARVRALLRTHRPARVRRPVGRPAYGEELSPRELEVAELAGRGMTNREIALTLHLSPRTVEQHVQRAMRKRNVRSRQELTGTPAGGPAGTGATGGGGPLVSP</sequence>
<feature type="region of interest" description="Disordered" evidence="3">
    <location>
        <begin position="844"/>
        <end position="886"/>
    </location>
</feature>
<protein>
    <submittedName>
        <fullName evidence="5">Helix-turn-helix transcriptional regulator</fullName>
    </submittedName>
</protein>
<evidence type="ECO:0000259" key="4">
    <source>
        <dbReference type="PROSITE" id="PS50043"/>
    </source>
</evidence>
<dbReference type="SMART" id="SM00421">
    <property type="entry name" value="HTH_LUXR"/>
    <property type="match status" value="1"/>
</dbReference>
<dbReference type="GO" id="GO:0006355">
    <property type="term" value="P:regulation of DNA-templated transcription"/>
    <property type="evidence" value="ECO:0007669"/>
    <property type="project" value="InterPro"/>
</dbReference>
<dbReference type="KEGG" id="kcm:ABWK59_29020"/>
<dbReference type="GO" id="GO:0004016">
    <property type="term" value="F:adenylate cyclase activity"/>
    <property type="evidence" value="ECO:0007669"/>
    <property type="project" value="TreeGrafter"/>
</dbReference>
<evidence type="ECO:0000313" key="5">
    <source>
        <dbReference type="EMBL" id="XCM82665.1"/>
    </source>
</evidence>
<keyword evidence="2" id="KW-0067">ATP-binding</keyword>
<proteinExistence type="predicted"/>
<dbReference type="InterPro" id="IPR027417">
    <property type="entry name" value="P-loop_NTPase"/>
</dbReference>
<evidence type="ECO:0000256" key="3">
    <source>
        <dbReference type="SAM" id="MobiDB-lite"/>
    </source>
</evidence>
<dbReference type="EMBL" id="CP159872">
    <property type="protein sequence ID" value="XCM82665.1"/>
    <property type="molecule type" value="Genomic_DNA"/>
</dbReference>